<feature type="domain" description="BHLH" evidence="6">
    <location>
        <begin position="463"/>
        <end position="512"/>
    </location>
</feature>
<dbReference type="GO" id="GO:0005634">
    <property type="term" value="C:nucleus"/>
    <property type="evidence" value="ECO:0007669"/>
    <property type="project" value="UniProtKB-SubCell"/>
</dbReference>
<comment type="caution">
    <text evidence="7">The sequence shown here is derived from an EMBL/GenBank/DDBJ whole genome shotgun (WGS) entry which is preliminary data.</text>
</comment>
<dbReference type="InterPro" id="IPR036638">
    <property type="entry name" value="HLH_DNA-bd_sf"/>
</dbReference>
<keyword evidence="8" id="KW-1185">Reference proteome</keyword>
<dbReference type="AlphaFoldDB" id="A0AAD6RGA7"/>
<dbReference type="GO" id="GO:0080090">
    <property type="term" value="P:regulation of primary metabolic process"/>
    <property type="evidence" value="ECO:0007669"/>
    <property type="project" value="UniProtKB-ARBA"/>
</dbReference>
<dbReference type="PANTHER" id="PTHR46266">
    <property type="entry name" value="TRANSCRIPTION FACTOR TT8"/>
    <property type="match status" value="1"/>
</dbReference>
<protein>
    <submittedName>
        <fullName evidence="7">Basic helix-loop-helix regulatory family protein</fullName>
    </submittedName>
</protein>
<evidence type="ECO:0000256" key="2">
    <source>
        <dbReference type="ARBA" id="ARBA00023015"/>
    </source>
</evidence>
<evidence type="ECO:0000256" key="1">
    <source>
        <dbReference type="ARBA" id="ARBA00004123"/>
    </source>
</evidence>
<dbReference type="PROSITE" id="PS50888">
    <property type="entry name" value="BHLH"/>
    <property type="match status" value="1"/>
</dbReference>
<dbReference type="InterPro" id="IPR025610">
    <property type="entry name" value="MYC/MYB_N"/>
</dbReference>
<evidence type="ECO:0000313" key="7">
    <source>
        <dbReference type="EMBL" id="KAJ7007662.1"/>
    </source>
</evidence>
<keyword evidence="2" id="KW-0805">Transcription regulation</keyword>
<sequence length="696" mass="78438">MAHVVQSQQATLEKLRKQLAVAVRSVQWSYAIFWSLSTRQKGVLEWGDGYYNGDIKTRKVQATELKADKIGLQRSEQLRELYKSLLGGDDGQQAKRSSPALSPEDLSDEEWYYLVCMSFVFNPGEGLPGRALASKQTIWLCNAQYADSKVFSRSLLAKTVVCFPYLEGVMELGVTELFINALIAFLLLFLAYFKVTEDPSLIQHIKASLLDFSKPDCSEKSPSAAHNGDDDEDPMSTKISHEIVDSLALENLYTPTDDIELEQEGINDLHGNLHEEFKRNSPDDCSDGCEYNHQTGDSMHEGLNGGVSQVQSWHFMDDEFSDDVLDSMNSSECISEAVVKQGKAVLSSKEKNVTRLQSQVFQEGNHTKLSSFDLGGDDDLHYRRIMCVILKSSSQSIENPCFQSGDHKSSFFSWKKRAVDGLMPRVQQNMLKKILFSVPLIYGGHSRRFEKESGGTDCLKKLEGCETCKEHYKSDKQRVKDKFIALRSMVPTISEIDKESILSDTINYLKQLESRVAELESFKGWIDHEAGHRRSYMDMGDQTSDNDDIKRIDNGKRSWVNKRKALDIDEAKLELDGVSPQDGMPLDLKVCTKEKEVLIEIRCPYREYMLLDLMDEINKLQLDVHSVQSSTLDGIFALTLKSKVCAEDQSSFYLSAYLLSFICIKKSIAKKCEFRGAAVAPAGMIKQALRKIAGKT</sequence>
<name>A0AAD6RGA7_9ROSI</name>
<dbReference type="Pfam" id="PF22754">
    <property type="entry name" value="bHLH-TF_ACT-like_plant"/>
    <property type="match status" value="1"/>
</dbReference>
<dbReference type="SUPFAM" id="SSF47459">
    <property type="entry name" value="HLH, helix-loop-helix DNA-binding domain"/>
    <property type="match status" value="1"/>
</dbReference>
<keyword evidence="4" id="KW-0804">Transcription</keyword>
<organism evidence="7 8">
    <name type="scientific">Populus alba x Populus x berolinensis</name>
    <dbReference type="NCBI Taxonomy" id="444605"/>
    <lineage>
        <taxon>Eukaryota</taxon>
        <taxon>Viridiplantae</taxon>
        <taxon>Streptophyta</taxon>
        <taxon>Embryophyta</taxon>
        <taxon>Tracheophyta</taxon>
        <taxon>Spermatophyta</taxon>
        <taxon>Magnoliopsida</taxon>
        <taxon>eudicotyledons</taxon>
        <taxon>Gunneridae</taxon>
        <taxon>Pentapetalae</taxon>
        <taxon>rosids</taxon>
        <taxon>fabids</taxon>
        <taxon>Malpighiales</taxon>
        <taxon>Salicaceae</taxon>
        <taxon>Saliceae</taxon>
        <taxon>Populus</taxon>
    </lineage>
</organism>
<dbReference type="Gene3D" id="4.10.280.10">
    <property type="entry name" value="Helix-loop-helix DNA-binding domain"/>
    <property type="match status" value="1"/>
</dbReference>
<accession>A0AAD6RGA7</accession>
<evidence type="ECO:0000256" key="4">
    <source>
        <dbReference type="ARBA" id="ARBA00023163"/>
    </source>
</evidence>
<evidence type="ECO:0000259" key="6">
    <source>
        <dbReference type="PROSITE" id="PS50888"/>
    </source>
</evidence>
<proteinExistence type="predicted"/>
<dbReference type="InterPro" id="IPR011598">
    <property type="entry name" value="bHLH_dom"/>
</dbReference>
<dbReference type="Pfam" id="PF14215">
    <property type="entry name" value="bHLH-MYC_N"/>
    <property type="match status" value="1"/>
</dbReference>
<reference evidence="7" key="1">
    <citation type="journal article" date="2023" name="Mol. Ecol. Resour.">
        <title>Chromosome-level genome assembly of a triploid poplar Populus alba 'Berolinensis'.</title>
        <authorList>
            <person name="Chen S."/>
            <person name="Yu Y."/>
            <person name="Wang X."/>
            <person name="Wang S."/>
            <person name="Zhang T."/>
            <person name="Zhou Y."/>
            <person name="He R."/>
            <person name="Meng N."/>
            <person name="Wang Y."/>
            <person name="Liu W."/>
            <person name="Liu Z."/>
            <person name="Liu J."/>
            <person name="Guo Q."/>
            <person name="Huang H."/>
            <person name="Sederoff R.R."/>
            <person name="Wang G."/>
            <person name="Qu G."/>
            <person name="Chen S."/>
        </authorList>
    </citation>
    <scope>NUCLEOTIDE SEQUENCE</scope>
    <source>
        <strain evidence="7">SC-2020</strain>
    </source>
</reference>
<evidence type="ECO:0000313" key="8">
    <source>
        <dbReference type="Proteomes" id="UP001164929"/>
    </source>
</evidence>
<dbReference type="InterPro" id="IPR054502">
    <property type="entry name" value="bHLH-TF_ACT-like_plant"/>
</dbReference>
<dbReference type="SMART" id="SM00353">
    <property type="entry name" value="HLH"/>
    <property type="match status" value="1"/>
</dbReference>
<keyword evidence="5" id="KW-0539">Nucleus</keyword>
<dbReference type="EMBL" id="JAQIZT010000002">
    <property type="protein sequence ID" value="KAJ7007662.1"/>
    <property type="molecule type" value="Genomic_DNA"/>
</dbReference>
<comment type="subcellular location">
    <subcellularLocation>
        <location evidence="1">Nucleus</location>
    </subcellularLocation>
</comment>
<gene>
    <name evidence="7" type="ORF">NC653_006635</name>
</gene>
<dbReference type="Proteomes" id="UP001164929">
    <property type="component" value="Chromosome 2"/>
</dbReference>
<dbReference type="PANTHER" id="PTHR46266:SF1">
    <property type="entry name" value="TRANSCRIPTION FACTOR MYC1"/>
    <property type="match status" value="1"/>
</dbReference>
<dbReference type="GO" id="GO:0046983">
    <property type="term" value="F:protein dimerization activity"/>
    <property type="evidence" value="ECO:0007669"/>
    <property type="project" value="InterPro"/>
</dbReference>
<evidence type="ECO:0000256" key="3">
    <source>
        <dbReference type="ARBA" id="ARBA00023159"/>
    </source>
</evidence>
<evidence type="ECO:0000256" key="5">
    <source>
        <dbReference type="ARBA" id="ARBA00023242"/>
    </source>
</evidence>
<keyword evidence="3" id="KW-0010">Activator</keyword>